<reference evidence="2 3" key="1">
    <citation type="submission" date="2016-02" db="EMBL/GenBank/DDBJ databases">
        <authorList>
            <consortium name="Pathogen Informatics"/>
        </authorList>
    </citation>
    <scope>NUCLEOTIDE SEQUENCE [LARGE SCALE GENOMIC DNA]</scope>
    <source>
        <strain evidence="2 3">LSS23</strain>
    </source>
</reference>
<organism evidence="2 3">
    <name type="scientific">Streptococcus suis</name>
    <dbReference type="NCBI Taxonomy" id="1307"/>
    <lineage>
        <taxon>Bacteria</taxon>
        <taxon>Bacillati</taxon>
        <taxon>Bacillota</taxon>
        <taxon>Bacilli</taxon>
        <taxon>Lactobacillales</taxon>
        <taxon>Streptococcaceae</taxon>
        <taxon>Streptococcus</taxon>
    </lineage>
</organism>
<name>A0A0Z8GXC7_STRSU</name>
<dbReference type="Proteomes" id="UP000073434">
    <property type="component" value="Unassembled WGS sequence"/>
</dbReference>
<dbReference type="GO" id="GO:0006260">
    <property type="term" value="P:DNA replication"/>
    <property type="evidence" value="ECO:0007669"/>
    <property type="project" value="InterPro"/>
</dbReference>
<dbReference type="InterPro" id="IPR041919">
    <property type="entry name" value="Plasmid_rep_C_sf"/>
</dbReference>
<feature type="domain" description="Plasmid replication protein origin binding" evidence="1">
    <location>
        <begin position="22"/>
        <end position="145"/>
    </location>
</feature>
<evidence type="ECO:0000259" key="1">
    <source>
        <dbReference type="Pfam" id="PF01719"/>
    </source>
</evidence>
<dbReference type="GO" id="GO:0003916">
    <property type="term" value="F:DNA topoisomerase activity"/>
    <property type="evidence" value="ECO:0007669"/>
    <property type="project" value="InterPro"/>
</dbReference>
<dbReference type="AlphaFoldDB" id="A0A0Z8GXC7"/>
<dbReference type="Pfam" id="PF01719">
    <property type="entry name" value="Rep_OBD"/>
    <property type="match status" value="1"/>
</dbReference>
<proteinExistence type="predicted"/>
<dbReference type="EMBL" id="FIFW01000049">
    <property type="protein sequence ID" value="CYV06624.1"/>
    <property type="molecule type" value="Genomic_DNA"/>
</dbReference>
<dbReference type="GO" id="GO:0003677">
    <property type="term" value="F:DNA binding"/>
    <property type="evidence" value="ECO:0007669"/>
    <property type="project" value="InterPro"/>
</dbReference>
<dbReference type="Gene3D" id="3.40.1310.30">
    <property type="match status" value="1"/>
</dbReference>
<sequence length="273" mass="31483">MASENSTKITDEVIERAIIGTSKAQNFTFLIYPDSASANWKELLEELGQPIAISPLHDMDKAELGGFKKSHYHCIYRANNNVTADSVRKKIQRKLGVKAVAKVQIVDNIQNMYLYLTHESKDAVAKNKHVYDKKDIVLLNNFDIERYIVFDVEELSEKFDIICDIILDNELANMVQLMTFLKENGSEYGFTNRRLIRKVVESRTGLLRLYFDGVYQEQRNKIEREKALAEQRLLEIPVVRSCKKSSYPPSKRGKCTDECHCYDDKEDSDIDKA</sequence>
<gene>
    <name evidence="2" type="primary">repB_2</name>
    <name evidence="2" type="ORF">ERS132385_02305</name>
</gene>
<dbReference type="RefSeq" id="WP_079395064.1">
    <property type="nucleotide sequence ID" value="NZ_CEEW01000046.1"/>
</dbReference>
<protein>
    <submittedName>
        <fullName evidence="2">Plasmid replication protein</fullName>
    </submittedName>
</protein>
<evidence type="ECO:0000313" key="2">
    <source>
        <dbReference type="EMBL" id="CYV06624.1"/>
    </source>
</evidence>
<accession>A0A0Z8GXC7</accession>
<dbReference type="GO" id="GO:0005727">
    <property type="term" value="C:extrachromosomal circular DNA"/>
    <property type="evidence" value="ECO:0007669"/>
    <property type="project" value="InterPro"/>
</dbReference>
<dbReference type="Gene3D" id="1.10.10.1480">
    <property type="entry name" value="Plasmid replication protein"/>
    <property type="match status" value="1"/>
</dbReference>
<dbReference type="InterPro" id="IPR002631">
    <property type="entry name" value="Plasmid_rep_OBD"/>
</dbReference>
<evidence type="ECO:0000313" key="3">
    <source>
        <dbReference type="Proteomes" id="UP000073434"/>
    </source>
</evidence>